<proteinExistence type="predicted"/>
<evidence type="ECO:0000313" key="2">
    <source>
        <dbReference type="Proteomes" id="UP000033556"/>
    </source>
</evidence>
<keyword evidence="2" id="KW-1185">Reference proteome</keyword>
<dbReference type="AlphaFoldDB" id="A0A0F3MZL0"/>
<organism evidence="1 2">
    <name type="scientific">Rickettsia amblyommatis str. Ac/Pa</name>
    <dbReference type="NCBI Taxonomy" id="1359164"/>
    <lineage>
        <taxon>Bacteria</taxon>
        <taxon>Pseudomonadati</taxon>
        <taxon>Pseudomonadota</taxon>
        <taxon>Alphaproteobacteria</taxon>
        <taxon>Rickettsiales</taxon>
        <taxon>Rickettsiaceae</taxon>
        <taxon>Rickettsieae</taxon>
        <taxon>Rickettsia</taxon>
        <taxon>spotted fever group</taxon>
    </lineage>
</organism>
<reference evidence="1 2" key="1">
    <citation type="submission" date="2015-01" db="EMBL/GenBank/DDBJ databases">
        <title>Genome Sequencing of Rickettsiales.</title>
        <authorList>
            <person name="Daugherty S.C."/>
            <person name="Su Q."/>
            <person name="Abolude K."/>
            <person name="Beier-Sexton M."/>
            <person name="Carlyon J.A."/>
            <person name="Carter R."/>
            <person name="Day N.P."/>
            <person name="Dumler S.J."/>
            <person name="Dyachenko V."/>
            <person name="Godinez A."/>
            <person name="Kurtti T.J."/>
            <person name="Lichay M."/>
            <person name="Mullins K.E."/>
            <person name="Ott S."/>
            <person name="Pappas-Brown V."/>
            <person name="Paris D.H."/>
            <person name="Patel P."/>
            <person name="Richards A.L."/>
            <person name="Sadzewicz L."/>
            <person name="Sears K."/>
            <person name="Seidman D."/>
            <person name="Sengamalay N."/>
            <person name="Stenos J."/>
            <person name="Tallon L.J."/>
            <person name="Vincent G."/>
            <person name="Fraser C.M."/>
            <person name="Munderloh U."/>
            <person name="Dunning-Hotopp J.C."/>
        </authorList>
    </citation>
    <scope>NUCLEOTIDE SEQUENCE [LARGE SCALE GENOMIC DNA]</scope>
    <source>
        <strain evidence="1 2">Ac/Pa</strain>
    </source>
</reference>
<dbReference type="Proteomes" id="UP000033556">
    <property type="component" value="Unassembled WGS sequence"/>
</dbReference>
<comment type="caution">
    <text evidence="1">The sequence shown here is derived from an EMBL/GenBank/DDBJ whole genome shotgun (WGS) entry which is preliminary data.</text>
</comment>
<gene>
    <name evidence="1" type="ORF">APHACPA_0176</name>
</gene>
<dbReference type="EMBL" id="LANR01000001">
    <property type="protein sequence ID" value="KJV61175.1"/>
    <property type="molecule type" value="Genomic_DNA"/>
</dbReference>
<sequence>MKRLALFHIKLRLSALHFICSIFFNKRKNHDKKYWKNYSDYFSGGGCKIYE</sequence>
<accession>A0A0F3MZL0</accession>
<name>A0A0F3MZL0_RICAM</name>
<evidence type="ECO:0000313" key="1">
    <source>
        <dbReference type="EMBL" id="KJV61175.1"/>
    </source>
</evidence>
<protein>
    <submittedName>
        <fullName evidence="1">Uncharacterized protein</fullName>
    </submittedName>
</protein>